<gene>
    <name evidence="1" type="ORF">MSIBF_A4550005</name>
</gene>
<organism evidence="1">
    <name type="scientific">groundwater metagenome</name>
    <dbReference type="NCBI Taxonomy" id="717931"/>
    <lineage>
        <taxon>unclassified sequences</taxon>
        <taxon>metagenomes</taxon>
        <taxon>ecological metagenomes</taxon>
    </lineage>
</organism>
<dbReference type="EMBL" id="CCXY01000396">
    <property type="protein sequence ID" value="CEG13720.1"/>
    <property type="molecule type" value="Genomic_DNA"/>
</dbReference>
<dbReference type="Gene3D" id="2.60.40.10">
    <property type="entry name" value="Immunoglobulins"/>
    <property type="match status" value="1"/>
</dbReference>
<reference evidence="1" key="1">
    <citation type="submission" date="2014-09" db="EMBL/GenBank/DDBJ databases">
        <authorList>
            <person name="Probst J Alexander"/>
        </authorList>
    </citation>
    <scope>NUCLEOTIDE SEQUENCE</scope>
</reference>
<evidence type="ECO:0008006" key="2">
    <source>
        <dbReference type="Google" id="ProtNLM"/>
    </source>
</evidence>
<accession>A0A098EFC1</accession>
<name>A0A098EFC1_9ZZZZ</name>
<dbReference type="AlphaFoldDB" id="A0A098EFC1"/>
<sequence>MSKKFKGINLNSGVFGILTVVLMLTLSGCVEQKKDVTLTINEMLSSVNILPTNFLYAKFNESVNGSVDFYIDDKFIGNANSSGSNVFMEYYGNLTAGEYKVKAIFHGNAQFNNASASGILKIYKRNTILDVGFEPDERIYFKDSLNVKARLNVEGEEGECADKEILLYVGDKFFGKNLTNDECFADWTISNSDVGELNIKAEYKGNEIYKDANADKSIAIISKIPVKIFANSTEVELKDKNVTISADMKDYLGRNVPNRTLKLISEGRLIANLTAEHNTFVLNISEFGLGSHRLQVVFDGTEIYENANNDVFVEIINKYNISGVEVKAEIPLEQMFNKKISVYTDGSNASEYCAYEFESIVDQKNGYSLRIREGNKDSIFLGKNFGIITVKQGYEMLSCHVFLCMDKNINCSIPDVFEAIGKLENLSIALDKDVSGKPLAVYNEIRGTLGYIQAHLVQKGRQIYIKPYLINCSKCELSPTRTAYQNLTVKEVNDCNFSGIFIRNADERFMGVKDGKILLEGDETGLFVEETILKWLIAPGYAYDLRIKNQSE</sequence>
<proteinExistence type="predicted"/>
<evidence type="ECO:0000313" key="1">
    <source>
        <dbReference type="EMBL" id="CEG13720.1"/>
    </source>
</evidence>
<protein>
    <recommendedName>
        <fullName evidence="2">Bacterial Ig-like domain-containing protein</fullName>
    </recommendedName>
</protein>
<dbReference type="PROSITE" id="PS51257">
    <property type="entry name" value="PROKAR_LIPOPROTEIN"/>
    <property type="match status" value="1"/>
</dbReference>
<dbReference type="InterPro" id="IPR013783">
    <property type="entry name" value="Ig-like_fold"/>
</dbReference>